<dbReference type="Proteomes" id="UP000663881">
    <property type="component" value="Unassembled WGS sequence"/>
</dbReference>
<sequence length="351" mass="42210">MNEIDVYRLEDLPVEILFEIFTYLKPEELYSSMAHLNIRMNMILKKQPNLKISIYCLKPALSFFDLFTSLTIKLYDRSELHLYQFQYLNLINLRSLNINILRLQWWTVVSEDELNAFINPDRCPLLRYLRLSGCTTKLTEFIFTSAFPYLKKCILENCQQFFSTSSKASAKTLHYLHMHSENGNDFHRMLSRCPKLKHLHFHSDEVPSTLLRNVRYRFLKCLEIERPDNFLFHAGQFDIFLSYFPNLINFDLTVAHSCDHDEIVDFAQVADCLRRRIPRLKKLKLNIYLRRTYPFQLFYGQFPLIAQMHELFRSITRHQWNICIRSFDFNFNPSYIDDYWNYIRPTSEPKL</sequence>
<dbReference type="EMBL" id="CAJOAY010004853">
    <property type="protein sequence ID" value="CAF4085495.1"/>
    <property type="molecule type" value="Genomic_DNA"/>
</dbReference>
<name>A0A819TR91_9BILA</name>
<dbReference type="InterPro" id="IPR001810">
    <property type="entry name" value="F-box_dom"/>
</dbReference>
<reference evidence="2" key="1">
    <citation type="submission" date="2021-02" db="EMBL/GenBank/DDBJ databases">
        <authorList>
            <person name="Nowell W R."/>
        </authorList>
    </citation>
    <scope>NUCLEOTIDE SEQUENCE</scope>
</reference>
<evidence type="ECO:0000259" key="1">
    <source>
        <dbReference type="PROSITE" id="PS50181"/>
    </source>
</evidence>
<dbReference type="InterPro" id="IPR036047">
    <property type="entry name" value="F-box-like_dom_sf"/>
</dbReference>
<dbReference type="PROSITE" id="PS50181">
    <property type="entry name" value="FBOX"/>
    <property type="match status" value="1"/>
</dbReference>
<dbReference type="AlphaFoldDB" id="A0A819TR91"/>
<feature type="domain" description="F-box" evidence="1">
    <location>
        <begin position="6"/>
        <end position="54"/>
    </location>
</feature>
<dbReference type="Gene3D" id="3.80.10.10">
    <property type="entry name" value="Ribonuclease Inhibitor"/>
    <property type="match status" value="1"/>
</dbReference>
<proteinExistence type="predicted"/>
<accession>A0A819TR91</accession>
<dbReference type="SUPFAM" id="SSF52047">
    <property type="entry name" value="RNI-like"/>
    <property type="match status" value="1"/>
</dbReference>
<evidence type="ECO:0000313" key="2">
    <source>
        <dbReference type="EMBL" id="CAF4085495.1"/>
    </source>
</evidence>
<dbReference type="SUPFAM" id="SSF81383">
    <property type="entry name" value="F-box domain"/>
    <property type="match status" value="1"/>
</dbReference>
<protein>
    <recommendedName>
        <fullName evidence="1">F-box domain-containing protein</fullName>
    </recommendedName>
</protein>
<comment type="caution">
    <text evidence="2">The sequence shown here is derived from an EMBL/GenBank/DDBJ whole genome shotgun (WGS) entry which is preliminary data.</text>
</comment>
<dbReference type="InterPro" id="IPR032675">
    <property type="entry name" value="LRR_dom_sf"/>
</dbReference>
<gene>
    <name evidence="2" type="ORF">OKA104_LOCUS34829</name>
</gene>
<organism evidence="2 3">
    <name type="scientific">Adineta steineri</name>
    <dbReference type="NCBI Taxonomy" id="433720"/>
    <lineage>
        <taxon>Eukaryota</taxon>
        <taxon>Metazoa</taxon>
        <taxon>Spiralia</taxon>
        <taxon>Gnathifera</taxon>
        <taxon>Rotifera</taxon>
        <taxon>Eurotatoria</taxon>
        <taxon>Bdelloidea</taxon>
        <taxon>Adinetida</taxon>
        <taxon>Adinetidae</taxon>
        <taxon>Adineta</taxon>
    </lineage>
</organism>
<evidence type="ECO:0000313" key="3">
    <source>
        <dbReference type="Proteomes" id="UP000663881"/>
    </source>
</evidence>